<gene>
    <name evidence="3" type="ORF">ULMS_14150</name>
</gene>
<keyword evidence="1" id="KW-1133">Transmembrane helix</keyword>
<protein>
    <submittedName>
        <fullName evidence="3">Histidine kinase</fullName>
    </submittedName>
</protein>
<dbReference type="OrthoDB" id="8965954at2"/>
<keyword evidence="3" id="KW-0808">Transferase</keyword>
<feature type="domain" description="2TM" evidence="2">
    <location>
        <begin position="10"/>
        <end position="103"/>
    </location>
</feature>
<proteinExistence type="predicted"/>
<dbReference type="RefSeq" id="WP_151893851.1">
    <property type="nucleotide sequence ID" value="NZ_BKCF01000002.1"/>
</dbReference>
<dbReference type="GO" id="GO:0016301">
    <property type="term" value="F:kinase activity"/>
    <property type="evidence" value="ECO:0007669"/>
    <property type="project" value="UniProtKB-KW"/>
</dbReference>
<feature type="transmembrane region" description="Helical" evidence="1">
    <location>
        <begin position="21"/>
        <end position="42"/>
    </location>
</feature>
<reference evidence="3 4" key="1">
    <citation type="submission" date="2019-08" db="EMBL/GenBank/DDBJ databases">
        <title>Ulvibacter marinistellae sp. nov., isolated from a starfish, Patiria pectinifera.</title>
        <authorList>
            <person name="Kawano K."/>
            <person name="Ushijima N."/>
            <person name="Kihara M."/>
            <person name="Itoh H."/>
        </authorList>
    </citation>
    <scope>NUCLEOTIDE SEQUENCE [LARGE SCALE GENOMIC DNA]</scope>
    <source>
        <strain evidence="3 4">KK4</strain>
    </source>
</reference>
<keyword evidence="3" id="KW-0418">Kinase</keyword>
<name>A0A5J4FTP9_9FLAO</name>
<comment type="caution">
    <text evidence="3">The sequence shown here is derived from an EMBL/GenBank/DDBJ whole genome shotgun (WGS) entry which is preliminary data.</text>
</comment>
<evidence type="ECO:0000313" key="4">
    <source>
        <dbReference type="Proteomes" id="UP000326994"/>
    </source>
</evidence>
<dbReference type="Proteomes" id="UP000326994">
    <property type="component" value="Unassembled WGS sequence"/>
</dbReference>
<keyword evidence="1" id="KW-0472">Membrane</keyword>
<keyword evidence="4" id="KW-1185">Reference proteome</keyword>
<evidence type="ECO:0000313" key="3">
    <source>
        <dbReference type="EMBL" id="GEQ85907.1"/>
    </source>
</evidence>
<keyword evidence="1" id="KW-0812">Transmembrane</keyword>
<sequence>MRTKEHLKYKQARERIETLKGFYKHLTAYLVINFLLISYRFYRFSSRSTDAINEDFYNWIDWNVFGTAIFWGIGLAIHALYVYQFKFGFIKKWEQQKMEQFMNEEDTKTTIKF</sequence>
<evidence type="ECO:0000259" key="2">
    <source>
        <dbReference type="Pfam" id="PF13239"/>
    </source>
</evidence>
<dbReference type="AlphaFoldDB" id="A0A5J4FTP9"/>
<organism evidence="3 4">
    <name type="scientific">Patiriisocius marinistellae</name>
    <dbReference type="NCBI Taxonomy" id="2494560"/>
    <lineage>
        <taxon>Bacteria</taxon>
        <taxon>Pseudomonadati</taxon>
        <taxon>Bacteroidota</taxon>
        <taxon>Flavobacteriia</taxon>
        <taxon>Flavobacteriales</taxon>
        <taxon>Flavobacteriaceae</taxon>
        <taxon>Patiriisocius</taxon>
    </lineage>
</organism>
<accession>A0A5J4FTP9</accession>
<dbReference type="EMBL" id="BKCF01000002">
    <property type="protein sequence ID" value="GEQ85907.1"/>
    <property type="molecule type" value="Genomic_DNA"/>
</dbReference>
<evidence type="ECO:0000256" key="1">
    <source>
        <dbReference type="SAM" id="Phobius"/>
    </source>
</evidence>
<dbReference type="Pfam" id="PF13239">
    <property type="entry name" value="2TM"/>
    <property type="match status" value="1"/>
</dbReference>
<dbReference type="InterPro" id="IPR025698">
    <property type="entry name" value="2TM_dom"/>
</dbReference>
<feature type="transmembrane region" description="Helical" evidence="1">
    <location>
        <begin position="62"/>
        <end position="83"/>
    </location>
</feature>